<feature type="domain" description="PPM-type phosphatase" evidence="11">
    <location>
        <begin position="104"/>
        <end position="386"/>
    </location>
</feature>
<gene>
    <name evidence="12" type="ORF">CTI12_AA319330</name>
</gene>
<keyword evidence="4" id="KW-0479">Metal-binding</keyword>
<dbReference type="InterPro" id="IPR015655">
    <property type="entry name" value="PP2C"/>
</dbReference>
<keyword evidence="13" id="KW-1185">Reference proteome</keyword>
<dbReference type="GO" id="GO:0046872">
    <property type="term" value="F:metal ion binding"/>
    <property type="evidence" value="ECO:0007669"/>
    <property type="project" value="UniProtKB-KW"/>
</dbReference>
<evidence type="ECO:0000256" key="5">
    <source>
        <dbReference type="ARBA" id="ARBA00022801"/>
    </source>
</evidence>
<evidence type="ECO:0000256" key="6">
    <source>
        <dbReference type="ARBA" id="ARBA00022842"/>
    </source>
</evidence>
<organism evidence="12 13">
    <name type="scientific">Artemisia annua</name>
    <name type="common">Sweet wormwood</name>
    <dbReference type="NCBI Taxonomy" id="35608"/>
    <lineage>
        <taxon>Eukaryota</taxon>
        <taxon>Viridiplantae</taxon>
        <taxon>Streptophyta</taxon>
        <taxon>Embryophyta</taxon>
        <taxon>Tracheophyta</taxon>
        <taxon>Spermatophyta</taxon>
        <taxon>Magnoliopsida</taxon>
        <taxon>eudicotyledons</taxon>
        <taxon>Gunneridae</taxon>
        <taxon>Pentapetalae</taxon>
        <taxon>asterids</taxon>
        <taxon>campanulids</taxon>
        <taxon>Asterales</taxon>
        <taxon>Asteraceae</taxon>
        <taxon>Asteroideae</taxon>
        <taxon>Anthemideae</taxon>
        <taxon>Artemisiinae</taxon>
        <taxon>Artemisia</taxon>
    </lineage>
</organism>
<comment type="cofactor">
    <cofactor evidence="2">
        <name>Mg(2+)</name>
        <dbReference type="ChEBI" id="CHEBI:18420"/>
    </cofactor>
</comment>
<dbReference type="PANTHER" id="PTHR47992">
    <property type="entry name" value="PROTEIN PHOSPHATASE"/>
    <property type="match status" value="1"/>
</dbReference>
<keyword evidence="7 9" id="KW-0904">Protein phosphatase</keyword>
<evidence type="ECO:0000313" key="13">
    <source>
        <dbReference type="Proteomes" id="UP000245207"/>
    </source>
</evidence>
<feature type="region of interest" description="Disordered" evidence="10">
    <location>
        <begin position="1"/>
        <end position="21"/>
    </location>
</feature>
<proteinExistence type="inferred from homology"/>
<keyword evidence="6" id="KW-0460">Magnesium</keyword>
<sequence>MASSSNSPDKDPKNLSVHNEFKKQKIVPGLPAVGRGVDRADEKKMCIGRKKQLITLFQSMASSSNSSNKDPENLSDDEFEERQIVLGSPAVEEMCIGRRNFGLSWGFITDQGGRKHMEDRIVLYPNFMSMKCDTFGGCTAPKSELGLDESLVHYFGVFDGHGGDEVSDYCAYSLHKAVKKEWWQSEGLINEWMERWQHSLTKGYEKVNKVCEMHFKGGSTAVVVLISTCQIIAANCGDSRAILCRGSHTIPLTKDHKPDREDELERISKSGGRVVKDLWGTMRVNGNLAMSRTIGDKHLKPSVISVPEFTFVKRNQEDECIIIASDGLWDVLSKEVAGDMACKLLQQVRISARPDELPTQYVAGHLLSKARSRSSTDNLSVIVIDLKPKGTS</sequence>
<evidence type="ECO:0000256" key="7">
    <source>
        <dbReference type="ARBA" id="ARBA00022912"/>
    </source>
</evidence>
<evidence type="ECO:0000256" key="9">
    <source>
        <dbReference type="RuleBase" id="RU003465"/>
    </source>
</evidence>
<protein>
    <recommendedName>
        <fullName evidence="3">protein-serine/threonine phosphatase</fullName>
        <ecNumber evidence="3">3.1.3.16</ecNumber>
    </recommendedName>
</protein>
<dbReference type="AlphaFoldDB" id="A0A2U1N221"/>
<evidence type="ECO:0000256" key="3">
    <source>
        <dbReference type="ARBA" id="ARBA00013081"/>
    </source>
</evidence>
<feature type="compositionally biased region" description="Basic and acidic residues" evidence="10">
    <location>
        <begin position="8"/>
        <end position="21"/>
    </location>
</feature>
<dbReference type="STRING" id="35608.A0A2U1N221"/>
<name>A0A2U1N221_ARTAN</name>
<comment type="caution">
    <text evidence="12">The sequence shown here is derived from an EMBL/GenBank/DDBJ whole genome shotgun (WGS) entry which is preliminary data.</text>
</comment>
<dbReference type="SMART" id="SM00332">
    <property type="entry name" value="PP2Cc"/>
    <property type="match status" value="1"/>
</dbReference>
<dbReference type="Gene3D" id="3.60.40.10">
    <property type="entry name" value="PPM-type phosphatase domain"/>
    <property type="match status" value="1"/>
</dbReference>
<evidence type="ECO:0000259" key="11">
    <source>
        <dbReference type="PROSITE" id="PS51746"/>
    </source>
</evidence>
<dbReference type="CDD" id="cd00143">
    <property type="entry name" value="PP2Cc"/>
    <property type="match status" value="1"/>
</dbReference>
<dbReference type="PROSITE" id="PS01032">
    <property type="entry name" value="PPM_1"/>
    <property type="match status" value="1"/>
</dbReference>
<evidence type="ECO:0000256" key="4">
    <source>
        <dbReference type="ARBA" id="ARBA00022723"/>
    </source>
</evidence>
<evidence type="ECO:0000256" key="10">
    <source>
        <dbReference type="SAM" id="MobiDB-lite"/>
    </source>
</evidence>
<dbReference type="PROSITE" id="PS51746">
    <property type="entry name" value="PPM_2"/>
    <property type="match status" value="1"/>
</dbReference>
<accession>A0A2U1N221</accession>
<keyword evidence="5 9" id="KW-0378">Hydrolase</keyword>
<evidence type="ECO:0000256" key="1">
    <source>
        <dbReference type="ARBA" id="ARBA00001936"/>
    </source>
</evidence>
<dbReference type="InterPro" id="IPR000222">
    <property type="entry name" value="PP2C_BS"/>
</dbReference>
<keyword evidence="8" id="KW-0464">Manganese</keyword>
<dbReference type="EC" id="3.1.3.16" evidence="3"/>
<dbReference type="Proteomes" id="UP000245207">
    <property type="component" value="Unassembled WGS sequence"/>
</dbReference>
<evidence type="ECO:0000256" key="8">
    <source>
        <dbReference type="ARBA" id="ARBA00023211"/>
    </source>
</evidence>
<dbReference type="EMBL" id="PKPP01003815">
    <property type="protein sequence ID" value="PWA67549.1"/>
    <property type="molecule type" value="Genomic_DNA"/>
</dbReference>
<evidence type="ECO:0000313" key="12">
    <source>
        <dbReference type="EMBL" id="PWA67549.1"/>
    </source>
</evidence>
<dbReference type="InterPro" id="IPR001932">
    <property type="entry name" value="PPM-type_phosphatase-like_dom"/>
</dbReference>
<dbReference type="Pfam" id="PF00481">
    <property type="entry name" value="PP2C"/>
    <property type="match status" value="1"/>
</dbReference>
<dbReference type="OrthoDB" id="10264738at2759"/>
<dbReference type="InterPro" id="IPR036457">
    <property type="entry name" value="PPM-type-like_dom_sf"/>
</dbReference>
<comment type="similarity">
    <text evidence="9">Belongs to the PP2C family.</text>
</comment>
<comment type="cofactor">
    <cofactor evidence="1">
        <name>Mn(2+)</name>
        <dbReference type="ChEBI" id="CHEBI:29035"/>
    </cofactor>
</comment>
<evidence type="ECO:0000256" key="2">
    <source>
        <dbReference type="ARBA" id="ARBA00001946"/>
    </source>
</evidence>
<dbReference type="GO" id="GO:0004722">
    <property type="term" value="F:protein serine/threonine phosphatase activity"/>
    <property type="evidence" value="ECO:0007669"/>
    <property type="project" value="UniProtKB-EC"/>
</dbReference>
<dbReference type="SUPFAM" id="SSF81606">
    <property type="entry name" value="PP2C-like"/>
    <property type="match status" value="1"/>
</dbReference>
<reference evidence="12 13" key="1">
    <citation type="journal article" date="2018" name="Mol. Plant">
        <title>The genome of Artemisia annua provides insight into the evolution of Asteraceae family and artemisinin biosynthesis.</title>
        <authorList>
            <person name="Shen Q."/>
            <person name="Zhang L."/>
            <person name="Liao Z."/>
            <person name="Wang S."/>
            <person name="Yan T."/>
            <person name="Shi P."/>
            <person name="Liu M."/>
            <person name="Fu X."/>
            <person name="Pan Q."/>
            <person name="Wang Y."/>
            <person name="Lv Z."/>
            <person name="Lu X."/>
            <person name="Zhang F."/>
            <person name="Jiang W."/>
            <person name="Ma Y."/>
            <person name="Chen M."/>
            <person name="Hao X."/>
            <person name="Li L."/>
            <person name="Tang Y."/>
            <person name="Lv G."/>
            <person name="Zhou Y."/>
            <person name="Sun X."/>
            <person name="Brodelius P.E."/>
            <person name="Rose J.K.C."/>
            <person name="Tang K."/>
        </authorList>
    </citation>
    <scope>NUCLEOTIDE SEQUENCE [LARGE SCALE GENOMIC DNA]</scope>
    <source>
        <strain evidence="13">cv. Huhao1</strain>
        <tissue evidence="12">Leaf</tissue>
    </source>
</reference>